<accession>A0ABV4AR05</accession>
<dbReference type="InterPro" id="IPR029058">
    <property type="entry name" value="AB_hydrolase_fold"/>
</dbReference>
<keyword evidence="3" id="KW-1185">Reference proteome</keyword>
<dbReference type="Gene3D" id="3.40.50.1820">
    <property type="entry name" value="alpha/beta hydrolase"/>
    <property type="match status" value="1"/>
</dbReference>
<reference evidence="2 3" key="1">
    <citation type="submission" date="2024-07" db="EMBL/GenBank/DDBJ databases">
        <title>Molecular mechanisms and environmental adaptations of flagellar loss and biofilm growth of Rhodanobacter under environmental stress.</title>
        <authorList>
            <person name="Chen M."/>
        </authorList>
    </citation>
    <scope>NUCLEOTIDE SEQUENCE [LARGE SCALE GENOMIC DNA]</scope>
    <source>
        <strain evidence="2 3">RS22</strain>
    </source>
</reference>
<organism evidence="2 3">
    <name type="scientific">Rhodanobacter humi</name>
    <dbReference type="NCBI Taxonomy" id="1888173"/>
    <lineage>
        <taxon>Bacteria</taxon>
        <taxon>Pseudomonadati</taxon>
        <taxon>Pseudomonadota</taxon>
        <taxon>Gammaproteobacteria</taxon>
        <taxon>Lysobacterales</taxon>
        <taxon>Rhodanobacteraceae</taxon>
        <taxon>Rhodanobacter</taxon>
    </lineage>
</organism>
<gene>
    <name evidence="2" type="ORF">AB7878_09970</name>
</gene>
<evidence type="ECO:0000256" key="1">
    <source>
        <dbReference type="SAM" id="SignalP"/>
    </source>
</evidence>
<sequence length="332" mass="36632">MRHRPRGALLALLLALLTGGWPLHALAGAPAADHCAPTQRTLQLDAPAFAPERVTVDVYLPGDYAWSARRYRTIYADDGQDMSAVGLVSTLTALCRAHAIRVPIVVAVHMLRDRMGIYGLSDRASGRSLPADTKYGAVGRRAHDYSHWLATRLVPYIDAHYRTRRAAAARSVLGWSLGGLNAFNLGWQYPEVFGRVGAFSPSFWLAADRTSGATVERTRLAQRMVDRGPKRPGLRLWFAAGTAEETNDRDHDGVIDVIGDIRDLVDGYRAPGGFRLRGLRQLGYSANMDYAAHPDRHTDVAVYLLPGGKHQQASWAKMLPLFLRWDDGRAGR</sequence>
<dbReference type="EMBL" id="JBGBPY010000001">
    <property type="protein sequence ID" value="MEY2182742.1"/>
    <property type="molecule type" value="Genomic_DNA"/>
</dbReference>
<keyword evidence="2" id="KW-0378">Hydrolase</keyword>
<evidence type="ECO:0000313" key="2">
    <source>
        <dbReference type="EMBL" id="MEY2182742.1"/>
    </source>
</evidence>
<dbReference type="Pfam" id="PF00756">
    <property type="entry name" value="Esterase"/>
    <property type="match status" value="1"/>
</dbReference>
<keyword evidence="1" id="KW-0732">Signal</keyword>
<dbReference type="PANTHER" id="PTHR48098:SF6">
    <property type="entry name" value="FERRI-BACILLIBACTIN ESTERASE BESA"/>
    <property type="match status" value="1"/>
</dbReference>
<comment type="caution">
    <text evidence="2">The sequence shown here is derived from an EMBL/GenBank/DDBJ whole genome shotgun (WGS) entry which is preliminary data.</text>
</comment>
<feature type="signal peptide" evidence="1">
    <location>
        <begin position="1"/>
        <end position="27"/>
    </location>
</feature>
<dbReference type="Proteomes" id="UP001562159">
    <property type="component" value="Unassembled WGS sequence"/>
</dbReference>
<protein>
    <submittedName>
        <fullName evidence="2">Alpha/beta hydrolase</fullName>
    </submittedName>
</protein>
<proteinExistence type="predicted"/>
<dbReference type="InterPro" id="IPR000801">
    <property type="entry name" value="Esterase-like"/>
</dbReference>
<dbReference type="GO" id="GO:0016787">
    <property type="term" value="F:hydrolase activity"/>
    <property type="evidence" value="ECO:0007669"/>
    <property type="project" value="UniProtKB-KW"/>
</dbReference>
<dbReference type="SUPFAM" id="SSF53474">
    <property type="entry name" value="alpha/beta-Hydrolases"/>
    <property type="match status" value="1"/>
</dbReference>
<name>A0ABV4AR05_9GAMM</name>
<dbReference type="PANTHER" id="PTHR48098">
    <property type="entry name" value="ENTEROCHELIN ESTERASE-RELATED"/>
    <property type="match status" value="1"/>
</dbReference>
<evidence type="ECO:0000313" key="3">
    <source>
        <dbReference type="Proteomes" id="UP001562159"/>
    </source>
</evidence>
<feature type="chain" id="PRO_5046790002" evidence="1">
    <location>
        <begin position="28"/>
        <end position="332"/>
    </location>
</feature>
<dbReference type="InterPro" id="IPR050583">
    <property type="entry name" value="Mycobacterial_A85_antigen"/>
</dbReference>